<organism evidence="2 3">
    <name type="scientific">Nocardia terrae</name>
    <dbReference type="NCBI Taxonomy" id="2675851"/>
    <lineage>
        <taxon>Bacteria</taxon>
        <taxon>Bacillati</taxon>
        <taxon>Actinomycetota</taxon>
        <taxon>Actinomycetes</taxon>
        <taxon>Mycobacteriales</taxon>
        <taxon>Nocardiaceae</taxon>
        <taxon>Nocardia</taxon>
    </lineage>
</organism>
<dbReference type="EMBL" id="WRPP01000002">
    <property type="protein sequence ID" value="MVU78580.1"/>
    <property type="molecule type" value="Genomic_DNA"/>
</dbReference>
<dbReference type="RefSeq" id="WP_157388030.1">
    <property type="nucleotide sequence ID" value="NZ_WRPP01000002.1"/>
</dbReference>
<dbReference type="AlphaFoldDB" id="A0A7K1UW19"/>
<proteinExistence type="predicted"/>
<evidence type="ECO:0000313" key="3">
    <source>
        <dbReference type="Proteomes" id="UP000466794"/>
    </source>
</evidence>
<evidence type="ECO:0000313" key="2">
    <source>
        <dbReference type="EMBL" id="MVU78580.1"/>
    </source>
</evidence>
<protein>
    <submittedName>
        <fullName evidence="2">Uncharacterized protein</fullName>
    </submittedName>
</protein>
<keyword evidence="3" id="KW-1185">Reference proteome</keyword>
<accession>A0A7K1UW19</accession>
<evidence type="ECO:0000256" key="1">
    <source>
        <dbReference type="SAM" id="MobiDB-lite"/>
    </source>
</evidence>
<name>A0A7K1UW19_9NOCA</name>
<sequence>MSDTPRVSWDHLKARQPSETERAALQTDLVERGRAVRQNGWDAYRESWTAGECAAVAYLLGDRAVLEELDEPEGSILTRFAGELYGFQGARKEIASGLVDTQAWFAAARDRL</sequence>
<feature type="compositionally biased region" description="Basic and acidic residues" evidence="1">
    <location>
        <begin position="8"/>
        <end position="22"/>
    </location>
</feature>
<gene>
    <name evidence="2" type="ORF">GPX89_15150</name>
</gene>
<dbReference type="Proteomes" id="UP000466794">
    <property type="component" value="Unassembled WGS sequence"/>
</dbReference>
<feature type="region of interest" description="Disordered" evidence="1">
    <location>
        <begin position="1"/>
        <end position="22"/>
    </location>
</feature>
<reference evidence="2 3" key="1">
    <citation type="submission" date="2019-12" db="EMBL/GenBank/DDBJ databases">
        <title>Nocardia sp. nov. ET3-3 isolated from soil.</title>
        <authorList>
            <person name="Kanchanasin P."/>
            <person name="Tanasupawat S."/>
            <person name="Yuki M."/>
            <person name="Kudo T."/>
        </authorList>
    </citation>
    <scope>NUCLEOTIDE SEQUENCE [LARGE SCALE GENOMIC DNA]</scope>
    <source>
        <strain evidence="2 3">ET3-3</strain>
    </source>
</reference>
<comment type="caution">
    <text evidence="2">The sequence shown here is derived from an EMBL/GenBank/DDBJ whole genome shotgun (WGS) entry which is preliminary data.</text>
</comment>